<evidence type="ECO:0000256" key="1">
    <source>
        <dbReference type="SAM" id="Phobius"/>
    </source>
</evidence>
<keyword evidence="3" id="KW-1185">Reference proteome</keyword>
<accession>A0ABP8EZE2</accession>
<feature type="transmembrane region" description="Helical" evidence="1">
    <location>
        <begin position="6"/>
        <end position="28"/>
    </location>
</feature>
<comment type="caution">
    <text evidence="2">The sequence shown here is derived from an EMBL/GenBank/DDBJ whole genome shotgun (WGS) entry which is preliminary data.</text>
</comment>
<evidence type="ECO:0000313" key="2">
    <source>
        <dbReference type="EMBL" id="GAA4289754.1"/>
    </source>
</evidence>
<keyword evidence="1" id="KW-0472">Membrane</keyword>
<organism evidence="2 3">
    <name type="scientific">Mycobacterium paraffinicum</name>
    <dbReference type="NCBI Taxonomy" id="53378"/>
    <lineage>
        <taxon>Bacteria</taxon>
        <taxon>Bacillati</taxon>
        <taxon>Actinomycetota</taxon>
        <taxon>Actinomycetes</taxon>
        <taxon>Mycobacteriales</taxon>
        <taxon>Mycobacteriaceae</taxon>
        <taxon>Mycobacterium</taxon>
    </lineage>
</organism>
<name>A0ABP8EZE2_9MYCO</name>
<dbReference type="RefSeq" id="WP_264035534.1">
    <property type="nucleotide sequence ID" value="NZ_BAABGF010000038.1"/>
</dbReference>
<proteinExistence type="predicted"/>
<gene>
    <name evidence="2" type="ORF">GCM10023161_33040</name>
</gene>
<keyword evidence="1" id="KW-0812">Transmembrane</keyword>
<dbReference type="EMBL" id="BAABGF010000038">
    <property type="protein sequence ID" value="GAA4289754.1"/>
    <property type="molecule type" value="Genomic_DNA"/>
</dbReference>
<dbReference type="Proteomes" id="UP001501417">
    <property type="component" value="Unassembled WGS sequence"/>
</dbReference>
<evidence type="ECO:0008006" key="4">
    <source>
        <dbReference type="Google" id="ProtNLM"/>
    </source>
</evidence>
<protein>
    <recommendedName>
        <fullName evidence="4">Preprotein translocase subunit YajC</fullName>
    </recommendedName>
</protein>
<keyword evidence="1" id="KW-1133">Transmembrane helix</keyword>
<reference evidence="3" key="1">
    <citation type="journal article" date="2019" name="Int. J. Syst. Evol. Microbiol.">
        <title>The Global Catalogue of Microorganisms (GCM) 10K type strain sequencing project: providing services to taxonomists for standard genome sequencing and annotation.</title>
        <authorList>
            <consortium name="The Broad Institute Genomics Platform"/>
            <consortium name="The Broad Institute Genome Sequencing Center for Infectious Disease"/>
            <person name="Wu L."/>
            <person name="Ma J."/>
        </authorList>
    </citation>
    <scope>NUCLEOTIDE SEQUENCE [LARGE SCALE GENOMIC DNA]</scope>
    <source>
        <strain evidence="3">JCM 17782</strain>
    </source>
</reference>
<evidence type="ECO:0000313" key="3">
    <source>
        <dbReference type="Proteomes" id="UP001501417"/>
    </source>
</evidence>
<sequence length="42" mass="4997">MTEFQHDLVLIVFPVALAILYAQVISLTRRVKRLEQQRDDNR</sequence>